<reference evidence="2 3" key="1">
    <citation type="journal article" date="2015" name="Genome Announc.">
        <title>Expanding the biotechnology potential of lactobacilli through comparative genomics of 213 strains and associated genera.</title>
        <authorList>
            <person name="Sun Z."/>
            <person name="Harris H.M."/>
            <person name="McCann A."/>
            <person name="Guo C."/>
            <person name="Argimon S."/>
            <person name="Zhang W."/>
            <person name="Yang X."/>
            <person name="Jeffery I.B."/>
            <person name="Cooney J.C."/>
            <person name="Kagawa T.F."/>
            <person name="Liu W."/>
            <person name="Song Y."/>
            <person name="Salvetti E."/>
            <person name="Wrobel A."/>
            <person name="Rasinkangas P."/>
            <person name="Parkhill J."/>
            <person name="Rea M.C."/>
            <person name="O'Sullivan O."/>
            <person name="Ritari J."/>
            <person name="Douillard F.P."/>
            <person name="Paul Ross R."/>
            <person name="Yang R."/>
            <person name="Briner A.E."/>
            <person name="Felis G.E."/>
            <person name="de Vos W.M."/>
            <person name="Barrangou R."/>
            <person name="Klaenhammer T.R."/>
            <person name="Caufield P.W."/>
            <person name="Cui Y."/>
            <person name="Zhang H."/>
            <person name="O'Toole P.W."/>
        </authorList>
    </citation>
    <scope>NUCLEOTIDE SEQUENCE [LARGE SCALE GENOMIC DNA]</scope>
    <source>
        <strain evidence="2 3">DSM 16634</strain>
    </source>
</reference>
<evidence type="ECO:0008006" key="4">
    <source>
        <dbReference type="Google" id="ProtNLM"/>
    </source>
</evidence>
<name>A0A0R1TQC0_9LACO</name>
<keyword evidence="3" id="KW-1185">Reference proteome</keyword>
<feature type="chain" id="PRO_5039453797" description="Lipoprotein SmpA/OmlA domain-containing protein" evidence="1">
    <location>
        <begin position="21"/>
        <end position="241"/>
    </location>
</feature>
<dbReference type="AlphaFoldDB" id="A0A0R1TQC0"/>
<evidence type="ECO:0000313" key="3">
    <source>
        <dbReference type="Proteomes" id="UP000051324"/>
    </source>
</evidence>
<dbReference type="EMBL" id="AZFT01000053">
    <property type="protein sequence ID" value="KRL83631.1"/>
    <property type="molecule type" value="Genomic_DNA"/>
</dbReference>
<protein>
    <recommendedName>
        <fullName evidence="4">Lipoprotein SmpA/OmlA domain-containing protein</fullName>
    </recommendedName>
</protein>
<dbReference type="Proteomes" id="UP000051324">
    <property type="component" value="Unassembled WGS sequence"/>
</dbReference>
<feature type="signal peptide" evidence="1">
    <location>
        <begin position="1"/>
        <end position="20"/>
    </location>
</feature>
<evidence type="ECO:0000313" key="2">
    <source>
        <dbReference type="EMBL" id="KRL83631.1"/>
    </source>
</evidence>
<sequence length="241" mass="27048">MNFKRTLMLGLTCFSLGTVATITYQANFSQTIVKADTQSSSSSVPEVKTVSSKKFKKVKLGMSKRQVVDIIGQPTIDNYEDSLWTFSTSDGQVVSLYFSKDSLENITDSSLISTNNSVKKSTTKETKKSAVNKAFATYLKKVHEYAKAGQTEFSWSTMIKKITFDGDDEVKIQTQNGFAETSSTEKNDIAKKLAKISKSFLHRYNSSKFDLEFYYNNKEIGSNKGNSLTKFEWKSESDTDD</sequence>
<dbReference type="eggNOG" id="ENOG50323P5">
    <property type="taxonomic scope" value="Bacteria"/>
</dbReference>
<dbReference type="PATRIC" id="fig|1423724.4.peg.929"/>
<organism evidence="2 3">
    <name type="scientific">Ligilactobacillus apodemi DSM 16634 = JCM 16172</name>
    <dbReference type="NCBI Taxonomy" id="1423724"/>
    <lineage>
        <taxon>Bacteria</taxon>
        <taxon>Bacillati</taxon>
        <taxon>Bacillota</taxon>
        <taxon>Bacilli</taxon>
        <taxon>Lactobacillales</taxon>
        <taxon>Lactobacillaceae</taxon>
        <taxon>Ligilactobacillus</taxon>
    </lineage>
</organism>
<comment type="caution">
    <text evidence="2">The sequence shown here is derived from an EMBL/GenBank/DDBJ whole genome shotgun (WGS) entry which is preliminary data.</text>
</comment>
<dbReference type="Gene3D" id="3.10.450.730">
    <property type="entry name" value="BLIP domain"/>
    <property type="match status" value="1"/>
</dbReference>
<gene>
    <name evidence="2" type="ORF">FC32_GL000889</name>
</gene>
<accession>A0A0R1TQC0</accession>
<keyword evidence="1" id="KW-0732">Signal</keyword>
<proteinExistence type="predicted"/>
<dbReference type="OrthoDB" id="9885536at2"/>
<dbReference type="RefSeq" id="WP_025087082.1">
    <property type="nucleotide sequence ID" value="NZ_AZFT01000053.1"/>
</dbReference>
<evidence type="ECO:0000256" key="1">
    <source>
        <dbReference type="SAM" id="SignalP"/>
    </source>
</evidence>